<evidence type="ECO:0000313" key="1">
    <source>
        <dbReference type="EMBL" id="KAF7510646.1"/>
    </source>
</evidence>
<gene>
    <name evidence="1" type="ORF">GJ744_006258</name>
</gene>
<evidence type="ECO:0000313" key="2">
    <source>
        <dbReference type="Proteomes" id="UP000606974"/>
    </source>
</evidence>
<comment type="caution">
    <text evidence="1">The sequence shown here is derived from an EMBL/GenBank/DDBJ whole genome shotgun (WGS) entry which is preliminary data.</text>
</comment>
<accession>A0A8H7AP46</accession>
<reference evidence="1" key="1">
    <citation type="submission" date="2020-02" db="EMBL/GenBank/DDBJ databases">
        <authorList>
            <person name="Palmer J.M."/>
        </authorList>
    </citation>
    <scope>NUCLEOTIDE SEQUENCE</scope>
    <source>
        <strain evidence="1">EPUS1.4</strain>
        <tissue evidence="1">Thallus</tissue>
    </source>
</reference>
<keyword evidence="2" id="KW-1185">Reference proteome</keyword>
<organism evidence="1 2">
    <name type="scientific">Endocarpon pusillum</name>
    <dbReference type="NCBI Taxonomy" id="364733"/>
    <lineage>
        <taxon>Eukaryota</taxon>
        <taxon>Fungi</taxon>
        <taxon>Dikarya</taxon>
        <taxon>Ascomycota</taxon>
        <taxon>Pezizomycotina</taxon>
        <taxon>Eurotiomycetes</taxon>
        <taxon>Chaetothyriomycetidae</taxon>
        <taxon>Verrucariales</taxon>
        <taxon>Verrucariaceae</taxon>
        <taxon>Endocarpon</taxon>
    </lineage>
</organism>
<sequence>MPKLVARNYGRELGRGTAELEELLFNAGAGDKLKKVVELRESPDHLLMAVIIQI</sequence>
<dbReference type="EMBL" id="JAACFV010000028">
    <property type="protein sequence ID" value="KAF7510646.1"/>
    <property type="molecule type" value="Genomic_DNA"/>
</dbReference>
<proteinExistence type="predicted"/>
<protein>
    <submittedName>
        <fullName evidence="1">Uncharacterized protein</fullName>
    </submittedName>
</protein>
<name>A0A8H7AP46_9EURO</name>
<dbReference type="Proteomes" id="UP000606974">
    <property type="component" value="Unassembled WGS sequence"/>
</dbReference>
<dbReference type="AlphaFoldDB" id="A0A8H7AP46"/>